<gene>
    <name evidence="6" type="ORF">HPHI1048_LOCUS11195</name>
</gene>
<dbReference type="InterPro" id="IPR034751">
    <property type="entry name" value="Yippee"/>
</dbReference>
<proteinExistence type="inferred from homology"/>
<keyword evidence="2" id="KW-0479">Metal-binding</keyword>
<evidence type="ECO:0000256" key="1">
    <source>
        <dbReference type="ARBA" id="ARBA00005613"/>
    </source>
</evidence>
<dbReference type="PANTHER" id="PTHR13848">
    <property type="entry name" value="PROTEIN YIPPEE-LIKE CG15309-RELATED"/>
    <property type="match status" value="1"/>
</dbReference>
<accession>A0A7S0HJU3</accession>
<reference evidence="6" key="1">
    <citation type="submission" date="2021-01" db="EMBL/GenBank/DDBJ databases">
        <authorList>
            <person name="Corre E."/>
            <person name="Pelletier E."/>
            <person name="Niang G."/>
            <person name="Scheremetjew M."/>
            <person name="Finn R."/>
            <person name="Kale V."/>
            <person name="Holt S."/>
            <person name="Cochrane G."/>
            <person name="Meng A."/>
            <person name="Brown T."/>
            <person name="Cohen L."/>
        </authorList>
    </citation>
    <scope>NUCLEOTIDE SEQUENCE</scope>
    <source>
        <strain evidence="6">CCMP325</strain>
    </source>
</reference>
<evidence type="ECO:0000259" key="5">
    <source>
        <dbReference type="PROSITE" id="PS51792"/>
    </source>
</evidence>
<organism evidence="6">
    <name type="scientific">Hanusia phi</name>
    <dbReference type="NCBI Taxonomy" id="3032"/>
    <lineage>
        <taxon>Eukaryota</taxon>
        <taxon>Cryptophyceae</taxon>
        <taxon>Pyrenomonadales</taxon>
        <taxon>Geminigeraceae</taxon>
        <taxon>Hanusia</taxon>
    </lineage>
</organism>
<comment type="similarity">
    <text evidence="1 4">Belongs to the yippee family.</text>
</comment>
<dbReference type="InterPro" id="IPR039058">
    <property type="entry name" value="Yippee_fam"/>
</dbReference>
<protein>
    <recommendedName>
        <fullName evidence="4">Protein yippee-like</fullName>
    </recommendedName>
</protein>
<dbReference type="EMBL" id="HBEO01016425">
    <property type="protein sequence ID" value="CAD8485445.1"/>
    <property type="molecule type" value="Transcribed_RNA"/>
</dbReference>
<dbReference type="InterPro" id="IPR004910">
    <property type="entry name" value="Yippee/Mis18/Cereblon"/>
</dbReference>
<evidence type="ECO:0000256" key="2">
    <source>
        <dbReference type="ARBA" id="ARBA00022723"/>
    </source>
</evidence>
<name>A0A7S0HJU3_9CRYP</name>
<dbReference type="AlphaFoldDB" id="A0A7S0HJU3"/>
<feature type="domain" description="Yippee" evidence="5">
    <location>
        <begin position="13"/>
        <end position="110"/>
    </location>
</feature>
<dbReference type="Pfam" id="PF03226">
    <property type="entry name" value="Yippee-Mis18"/>
    <property type="match status" value="1"/>
</dbReference>
<evidence type="ECO:0000256" key="3">
    <source>
        <dbReference type="ARBA" id="ARBA00022833"/>
    </source>
</evidence>
<sequence length="126" mass="14671">MGRVHRKFLPGSKIYACSNCRTHLTNYEDIVSKSFQGRTGRAYLFNTVVNITFGPVEDRVLTTGLHKVQDIYCNCCDEYLGWKYEEAFEQSQKYKEGKSVLEKARMTREEWGIPMDQEFDSIPRSP</sequence>
<keyword evidence="3" id="KW-0862">Zinc</keyword>
<evidence type="ECO:0000256" key="4">
    <source>
        <dbReference type="RuleBase" id="RU110713"/>
    </source>
</evidence>
<dbReference type="PROSITE" id="PS51792">
    <property type="entry name" value="YIPPEE"/>
    <property type="match status" value="1"/>
</dbReference>
<dbReference type="GO" id="GO:0046872">
    <property type="term" value="F:metal ion binding"/>
    <property type="evidence" value="ECO:0007669"/>
    <property type="project" value="UniProtKB-KW"/>
</dbReference>
<evidence type="ECO:0000313" key="6">
    <source>
        <dbReference type="EMBL" id="CAD8485445.1"/>
    </source>
</evidence>